<comment type="subcellular location">
    <subcellularLocation>
        <location evidence="1">Nucleus</location>
    </subcellularLocation>
</comment>
<dbReference type="InterPro" id="IPR014012">
    <property type="entry name" value="HSA_dom"/>
</dbReference>
<evidence type="ECO:0000256" key="4">
    <source>
        <dbReference type="ARBA" id="ARBA00023242"/>
    </source>
</evidence>
<evidence type="ECO:0000256" key="3">
    <source>
        <dbReference type="ARBA" id="ARBA00023163"/>
    </source>
</evidence>
<protein>
    <submittedName>
        <fullName evidence="8">Uncharacterized protein</fullName>
    </submittedName>
</protein>
<feature type="domain" description="HSA" evidence="6">
    <location>
        <begin position="477"/>
        <end position="549"/>
    </location>
</feature>
<feature type="compositionally biased region" description="Gly residues" evidence="5">
    <location>
        <begin position="155"/>
        <end position="166"/>
    </location>
</feature>
<dbReference type="EMBL" id="CAJHNH020004890">
    <property type="protein sequence ID" value="CAG5131850.1"/>
    <property type="molecule type" value="Genomic_DNA"/>
</dbReference>
<dbReference type="FunFam" id="1.20.5.170:FF:000008">
    <property type="entry name" value="probable global transcription activator SNF2L2 isoform X1"/>
    <property type="match status" value="1"/>
</dbReference>
<dbReference type="InterPro" id="IPR037259">
    <property type="entry name" value="BRK_sf"/>
</dbReference>
<accession>A0A8S3ZV75</accession>
<dbReference type="GO" id="GO:0006355">
    <property type="term" value="P:regulation of DNA-templated transcription"/>
    <property type="evidence" value="ECO:0007669"/>
    <property type="project" value="InterPro"/>
</dbReference>
<evidence type="ECO:0000256" key="5">
    <source>
        <dbReference type="SAM" id="MobiDB-lite"/>
    </source>
</evidence>
<evidence type="ECO:0000259" key="6">
    <source>
        <dbReference type="PROSITE" id="PS51204"/>
    </source>
</evidence>
<keyword evidence="2" id="KW-0805">Transcription regulation</keyword>
<evidence type="ECO:0000313" key="9">
    <source>
        <dbReference type="Proteomes" id="UP000678393"/>
    </source>
</evidence>
<evidence type="ECO:0000259" key="7">
    <source>
        <dbReference type="PROSITE" id="PS51666"/>
    </source>
</evidence>
<keyword evidence="4" id="KW-0539">Nucleus</keyword>
<sequence length="646" mass="71248">MSDDPRYSQQHIPPMEGLGKGMQGPHGSNIHPGMGSTGQQGMPQGPSMTGMSPSHQMMQGGPGGANSSMGGNHGNMGGHMQSSMVSHSQSGMPAHGPQGMSMNASASGIPPTSMGGMANMQGLPDNSMANMTPSNGGMPVPNHSQQQQHTLGPGQMSGPGMVGPGPGQSMTQGMSGGSSSPSLSGSQMAGGAMGPPNQSVDPSTSQNQQIGMQGGPPGQPRQTFNQAQLHQLRAQIKAYKLLACNAPIPDSLRMALEGKRPMGSFPRPGDPHQMQKIRMMQQQQGGHPQQPPSQQLLQQQMGQVRGHSGGMAGPNQGPLDPSQQRMQGPMHQQQMTPQQQMGAPGQQQQPQQQQQQQPQTLSALKQNRIAPVAKPQGLDPLELLKERENRVSARIAHRIQELSKMPTTMPEDLKIKGMIELRALRLLNFQRSLRTEVISTMRKDTTLETALNPNAYKRSKRQSLREARVTEKLEKQQKMEQDRKKRQKHQEYLNAVLQHAKDFKDFHRNIVAKIGKLNRAVITYHTNTEREQKKEQERIEKERMRRLMAEDEEGYRKLIDQKKDKRLAYLLSQTDEYVNSLATLVKEHKEEQRKKKQKRRKKRNADDESSQGDKRVKVMDPETGTVLSGDQAPLASQLEAWLEMNP</sequence>
<keyword evidence="9" id="KW-1185">Reference proteome</keyword>
<evidence type="ECO:0000313" key="8">
    <source>
        <dbReference type="EMBL" id="CAG5131850.1"/>
    </source>
</evidence>
<feature type="compositionally biased region" description="Polar residues" evidence="5">
    <location>
        <begin position="196"/>
        <end position="205"/>
    </location>
</feature>
<proteinExistence type="predicted"/>
<dbReference type="Pfam" id="PF08880">
    <property type="entry name" value="QLQ"/>
    <property type="match status" value="1"/>
</dbReference>
<feature type="compositionally biased region" description="Low complexity" evidence="5">
    <location>
        <begin position="323"/>
        <end position="359"/>
    </location>
</feature>
<feature type="compositionally biased region" description="Low complexity" evidence="5">
    <location>
        <begin position="274"/>
        <end position="303"/>
    </location>
</feature>
<feature type="region of interest" description="Disordered" evidence="5">
    <location>
        <begin position="1"/>
        <end position="223"/>
    </location>
</feature>
<dbReference type="Pfam" id="PF07529">
    <property type="entry name" value="HSA"/>
    <property type="match status" value="1"/>
</dbReference>
<dbReference type="SUPFAM" id="SSF160481">
    <property type="entry name" value="BRK domain-like"/>
    <property type="match status" value="1"/>
</dbReference>
<feature type="compositionally biased region" description="Low complexity" evidence="5">
    <location>
        <begin position="78"/>
        <end position="92"/>
    </location>
</feature>
<feature type="compositionally biased region" description="Polar residues" evidence="5">
    <location>
        <begin position="37"/>
        <end position="57"/>
    </location>
</feature>
<reference evidence="8" key="1">
    <citation type="submission" date="2021-04" db="EMBL/GenBank/DDBJ databases">
        <authorList>
            <consortium name="Molecular Ecology Group"/>
        </authorList>
    </citation>
    <scope>NUCLEOTIDE SEQUENCE</scope>
</reference>
<evidence type="ECO:0000256" key="1">
    <source>
        <dbReference type="ARBA" id="ARBA00004123"/>
    </source>
</evidence>
<dbReference type="OrthoDB" id="6017at2759"/>
<dbReference type="Proteomes" id="UP000678393">
    <property type="component" value="Unassembled WGS sequence"/>
</dbReference>
<dbReference type="GO" id="GO:0005634">
    <property type="term" value="C:nucleus"/>
    <property type="evidence" value="ECO:0007669"/>
    <property type="project" value="UniProtKB-SubCell"/>
</dbReference>
<feature type="domain" description="QLQ" evidence="7">
    <location>
        <begin position="223"/>
        <end position="258"/>
    </location>
</feature>
<feature type="region of interest" description="Disordered" evidence="5">
    <location>
        <begin position="588"/>
        <end position="633"/>
    </location>
</feature>
<evidence type="ECO:0000256" key="2">
    <source>
        <dbReference type="ARBA" id="ARBA00023015"/>
    </source>
</evidence>
<dbReference type="GO" id="GO:0005524">
    <property type="term" value="F:ATP binding"/>
    <property type="evidence" value="ECO:0007669"/>
    <property type="project" value="InterPro"/>
</dbReference>
<feature type="compositionally biased region" description="Basic residues" evidence="5">
    <location>
        <begin position="594"/>
        <end position="603"/>
    </location>
</feature>
<dbReference type="InterPro" id="IPR006576">
    <property type="entry name" value="BRK_domain"/>
</dbReference>
<dbReference type="Pfam" id="PF07533">
    <property type="entry name" value="BRK"/>
    <property type="match status" value="1"/>
</dbReference>
<dbReference type="Gene3D" id="1.20.5.170">
    <property type="match status" value="1"/>
</dbReference>
<dbReference type="InterPro" id="IPR014978">
    <property type="entry name" value="Gln-Leu-Gln_QLQ"/>
</dbReference>
<keyword evidence="3" id="KW-0804">Transcription</keyword>
<dbReference type="SMART" id="SM00951">
    <property type="entry name" value="QLQ"/>
    <property type="match status" value="1"/>
</dbReference>
<comment type="caution">
    <text evidence="8">The sequence shown here is derived from an EMBL/GenBank/DDBJ whole genome shotgun (WGS) entry which is preliminary data.</text>
</comment>
<dbReference type="SMART" id="SM00592">
    <property type="entry name" value="BRK"/>
    <property type="match status" value="1"/>
</dbReference>
<feature type="compositionally biased region" description="Basic and acidic residues" evidence="5">
    <location>
        <begin position="463"/>
        <end position="483"/>
    </location>
</feature>
<feature type="compositionally biased region" description="Low complexity" evidence="5">
    <location>
        <begin position="167"/>
        <end position="187"/>
    </location>
</feature>
<dbReference type="Gene3D" id="3.40.5.120">
    <property type="match status" value="1"/>
</dbReference>
<name>A0A8S3ZV75_9EUPU</name>
<dbReference type="SMART" id="SM00573">
    <property type="entry name" value="HSA"/>
    <property type="match status" value="1"/>
</dbReference>
<dbReference type="PROSITE" id="PS51666">
    <property type="entry name" value="QLQ"/>
    <property type="match status" value="1"/>
</dbReference>
<feature type="region of interest" description="Disordered" evidence="5">
    <location>
        <begin position="449"/>
        <end position="488"/>
    </location>
</feature>
<feature type="non-terminal residue" evidence="8">
    <location>
        <position position="1"/>
    </location>
</feature>
<organism evidence="8 9">
    <name type="scientific">Candidula unifasciata</name>
    <dbReference type="NCBI Taxonomy" id="100452"/>
    <lineage>
        <taxon>Eukaryota</taxon>
        <taxon>Metazoa</taxon>
        <taxon>Spiralia</taxon>
        <taxon>Lophotrochozoa</taxon>
        <taxon>Mollusca</taxon>
        <taxon>Gastropoda</taxon>
        <taxon>Heterobranchia</taxon>
        <taxon>Euthyneura</taxon>
        <taxon>Panpulmonata</taxon>
        <taxon>Eupulmonata</taxon>
        <taxon>Stylommatophora</taxon>
        <taxon>Helicina</taxon>
        <taxon>Helicoidea</taxon>
        <taxon>Geomitridae</taxon>
        <taxon>Candidula</taxon>
    </lineage>
</organism>
<dbReference type="AlphaFoldDB" id="A0A8S3ZV75"/>
<feature type="region of interest" description="Disordered" evidence="5">
    <location>
        <begin position="258"/>
        <end position="362"/>
    </location>
</feature>
<feature type="compositionally biased region" description="Basic and acidic residues" evidence="5">
    <location>
        <begin position="611"/>
        <end position="620"/>
    </location>
</feature>
<gene>
    <name evidence="8" type="ORF">CUNI_LOCUS17408</name>
</gene>
<dbReference type="PROSITE" id="PS51204">
    <property type="entry name" value="HSA"/>
    <property type="match status" value="1"/>
</dbReference>